<dbReference type="PANTHER" id="PTHR33164">
    <property type="entry name" value="TRANSCRIPTIONAL REGULATOR, MARR FAMILY"/>
    <property type="match status" value="1"/>
</dbReference>
<reference evidence="2 3" key="1">
    <citation type="submission" date="2023-07" db="EMBL/GenBank/DDBJ databases">
        <title>Sorghum-associated microbial communities from plants grown in Nebraska, USA.</title>
        <authorList>
            <person name="Schachtman D."/>
        </authorList>
    </citation>
    <scope>NUCLEOTIDE SEQUENCE [LARGE SCALE GENOMIC DNA]</scope>
    <source>
        <strain evidence="2 3">BE313</strain>
    </source>
</reference>
<keyword evidence="2" id="KW-0238">DNA-binding</keyword>
<dbReference type="InterPro" id="IPR036388">
    <property type="entry name" value="WH-like_DNA-bd_sf"/>
</dbReference>
<dbReference type="Gene3D" id="1.10.10.10">
    <property type="entry name" value="Winged helix-like DNA-binding domain superfamily/Winged helix DNA-binding domain"/>
    <property type="match status" value="1"/>
</dbReference>
<dbReference type="InterPro" id="IPR039422">
    <property type="entry name" value="MarR/SlyA-like"/>
</dbReference>
<evidence type="ECO:0000313" key="3">
    <source>
        <dbReference type="Proteomes" id="UP001180487"/>
    </source>
</evidence>
<name>A0ABU2C5K2_9BURK</name>
<dbReference type="SMART" id="SM00347">
    <property type="entry name" value="HTH_MARR"/>
    <property type="match status" value="1"/>
</dbReference>
<dbReference type="EMBL" id="JAVDXT010000001">
    <property type="protein sequence ID" value="MDR7376590.1"/>
    <property type="molecule type" value="Genomic_DNA"/>
</dbReference>
<feature type="domain" description="HTH marR-type" evidence="1">
    <location>
        <begin position="19"/>
        <end position="151"/>
    </location>
</feature>
<dbReference type="SUPFAM" id="SSF46785">
    <property type="entry name" value="Winged helix' DNA-binding domain"/>
    <property type="match status" value="1"/>
</dbReference>
<comment type="caution">
    <text evidence="2">The sequence shown here is derived from an EMBL/GenBank/DDBJ whole genome shotgun (WGS) entry which is preliminary data.</text>
</comment>
<accession>A0ABU2C5K2</accession>
<dbReference type="PROSITE" id="PS50995">
    <property type="entry name" value="HTH_MARR_2"/>
    <property type="match status" value="1"/>
</dbReference>
<evidence type="ECO:0000259" key="1">
    <source>
        <dbReference type="PROSITE" id="PS50995"/>
    </source>
</evidence>
<dbReference type="InterPro" id="IPR000835">
    <property type="entry name" value="HTH_MarR-typ"/>
</dbReference>
<proteinExistence type="predicted"/>
<protein>
    <submittedName>
        <fullName evidence="2">DNA-binding MarR family transcriptional regulator</fullName>
    </submittedName>
</protein>
<dbReference type="InterPro" id="IPR036390">
    <property type="entry name" value="WH_DNA-bd_sf"/>
</dbReference>
<evidence type="ECO:0000313" key="2">
    <source>
        <dbReference type="EMBL" id="MDR7376590.1"/>
    </source>
</evidence>
<dbReference type="GO" id="GO:0003677">
    <property type="term" value="F:DNA binding"/>
    <property type="evidence" value="ECO:0007669"/>
    <property type="project" value="UniProtKB-KW"/>
</dbReference>
<sequence length="152" mass="16483">MTVTSPRKSITSVDSSALETLVGYNTRRASLVITEVFVERMAVHDLRMVEFSILSLVGHNPGITSRQLSSALSILPPNLVSLVNGIDKRGLVERQPHPVDGRAVGLHLTSAGETLLAEAEHTAAQLEMESTASLSAAERKTLIRLLQKIYRA</sequence>
<dbReference type="RefSeq" id="WP_310371627.1">
    <property type="nucleotide sequence ID" value="NZ_JAVDXT010000001.1"/>
</dbReference>
<dbReference type="PRINTS" id="PR00598">
    <property type="entry name" value="HTHMARR"/>
</dbReference>
<dbReference type="Proteomes" id="UP001180487">
    <property type="component" value="Unassembled WGS sequence"/>
</dbReference>
<organism evidence="2 3">
    <name type="scientific">Rhodoferax ferrireducens</name>
    <dbReference type="NCBI Taxonomy" id="192843"/>
    <lineage>
        <taxon>Bacteria</taxon>
        <taxon>Pseudomonadati</taxon>
        <taxon>Pseudomonadota</taxon>
        <taxon>Betaproteobacteria</taxon>
        <taxon>Burkholderiales</taxon>
        <taxon>Comamonadaceae</taxon>
        <taxon>Rhodoferax</taxon>
    </lineage>
</organism>
<dbReference type="Pfam" id="PF12802">
    <property type="entry name" value="MarR_2"/>
    <property type="match status" value="1"/>
</dbReference>
<dbReference type="PANTHER" id="PTHR33164:SF89">
    <property type="entry name" value="MARR FAMILY REGULATORY PROTEIN"/>
    <property type="match status" value="1"/>
</dbReference>
<keyword evidence="3" id="KW-1185">Reference proteome</keyword>
<gene>
    <name evidence="2" type="ORF">J2X19_001248</name>
</gene>